<protein>
    <submittedName>
        <fullName evidence="4">Bifunctional diguanylate cyclase/phosphodiesterase</fullName>
    </submittedName>
</protein>
<evidence type="ECO:0000313" key="4">
    <source>
        <dbReference type="EMBL" id="WIY24317.1"/>
    </source>
</evidence>
<gene>
    <name evidence="4" type="ORF">QPJ95_17195</name>
</gene>
<dbReference type="Gene3D" id="3.20.20.450">
    <property type="entry name" value="EAL domain"/>
    <property type="match status" value="1"/>
</dbReference>
<organism evidence="4 5">
    <name type="scientific">Parasedimentitalea psychrophila</name>
    <dbReference type="NCBI Taxonomy" id="2997337"/>
    <lineage>
        <taxon>Bacteria</taxon>
        <taxon>Pseudomonadati</taxon>
        <taxon>Pseudomonadota</taxon>
        <taxon>Alphaproteobacteria</taxon>
        <taxon>Rhodobacterales</taxon>
        <taxon>Paracoccaceae</taxon>
        <taxon>Parasedimentitalea</taxon>
    </lineage>
</organism>
<dbReference type="NCBIfam" id="TIGR00254">
    <property type="entry name" value="GGDEF"/>
    <property type="match status" value="1"/>
</dbReference>
<dbReference type="AlphaFoldDB" id="A0A9Y2P1Q3"/>
<sequence length="706" mass="77367">MKTKTLFSSISTMMVLTIFLFLGTVVATAFWMSNQLNIRARADTLTMMSGAIAEMQGFLSRTALDYSHWDTAFQNLEDGDLEAFFVNYASGATDGDAFHILAVTGGRVEGVMSWIWNGPEKPVPDLVSPDVLEAVQQALPAVPMSQWSTINFFAESNGSLYAFAGVRIEPLDPAAEGLTSAQMLSSAAFGYRIGEDFLAEFSNKYHVDGLKVVSEEPTGDPSISLTGSGGNPVAHLTWPSPRPGDAVLKRISGPLSGVLVLFTMVAAAVTAVARRSARELVEQEALAYRAARTDKLTELPNRTALHEELRRRNECSKGELSILFLDINGFKVVNDCLGHLGGDRLIIMVKERLEALALKPSLIARAGGDEFVVLVDGTGSAKRAHDISDQIRDVMLPEFRIEDRGFHISFAIGHAQQTGSAHPSEEIMRRADVAMYFAKKHGMAETVNYDPSLESISEKQRDIENALISALERPEEFTIHYQPIVSATTGKTVKAEALARWTSQKLGKIGPDVFIPVAEETGLIVQLGKILFSQICQDLIERPDLRVCLNISPAQLNDGDFVRDVIETLRIMRIDPDRIEMELTEGLVVTNAEMAALKLDQLHEAGFRTALDDFGTGFSSIGYLKRLPFTTLKIDKSFVDGLPTNKSSVGMVHAMILMGHSLSKSVICEGVETEEQASLLRQFNCDMLQGYLFSRPVPLSDLPEIC</sequence>
<dbReference type="SMART" id="SM00052">
    <property type="entry name" value="EAL"/>
    <property type="match status" value="1"/>
</dbReference>
<proteinExistence type="predicted"/>
<dbReference type="EMBL" id="CP127247">
    <property type="protein sequence ID" value="WIY24317.1"/>
    <property type="molecule type" value="Genomic_DNA"/>
</dbReference>
<dbReference type="SUPFAM" id="SSF141868">
    <property type="entry name" value="EAL domain-like"/>
    <property type="match status" value="1"/>
</dbReference>
<dbReference type="PANTHER" id="PTHR44757:SF2">
    <property type="entry name" value="BIOFILM ARCHITECTURE MAINTENANCE PROTEIN MBAA"/>
    <property type="match status" value="1"/>
</dbReference>
<dbReference type="CDD" id="cd01948">
    <property type="entry name" value="EAL"/>
    <property type="match status" value="1"/>
</dbReference>
<dbReference type="KEGG" id="ppso:QPJ95_17195"/>
<feature type="domain" description="GGDEF" evidence="3">
    <location>
        <begin position="318"/>
        <end position="451"/>
    </location>
</feature>
<dbReference type="InterPro" id="IPR000160">
    <property type="entry name" value="GGDEF_dom"/>
</dbReference>
<dbReference type="Pfam" id="PF00563">
    <property type="entry name" value="EAL"/>
    <property type="match status" value="1"/>
</dbReference>
<dbReference type="Pfam" id="PF00990">
    <property type="entry name" value="GGDEF"/>
    <property type="match status" value="1"/>
</dbReference>
<name>A0A9Y2P1Q3_9RHOB</name>
<dbReference type="InterPro" id="IPR052155">
    <property type="entry name" value="Biofilm_reg_signaling"/>
</dbReference>
<dbReference type="PROSITE" id="PS50883">
    <property type="entry name" value="EAL"/>
    <property type="match status" value="1"/>
</dbReference>
<evidence type="ECO:0000313" key="5">
    <source>
        <dbReference type="Proteomes" id="UP001238334"/>
    </source>
</evidence>
<dbReference type="Proteomes" id="UP001238334">
    <property type="component" value="Chromosome"/>
</dbReference>
<accession>A0A9Y2P1Q3</accession>
<dbReference type="PROSITE" id="PS50887">
    <property type="entry name" value="GGDEF"/>
    <property type="match status" value="1"/>
</dbReference>
<feature type="transmembrane region" description="Helical" evidence="1">
    <location>
        <begin position="251"/>
        <end position="273"/>
    </location>
</feature>
<dbReference type="InterPro" id="IPR029787">
    <property type="entry name" value="Nucleotide_cyclase"/>
</dbReference>
<keyword evidence="1" id="KW-1133">Transmembrane helix</keyword>
<dbReference type="CDD" id="cd01949">
    <property type="entry name" value="GGDEF"/>
    <property type="match status" value="1"/>
</dbReference>
<dbReference type="SMART" id="SM00267">
    <property type="entry name" value="GGDEF"/>
    <property type="match status" value="1"/>
</dbReference>
<dbReference type="InterPro" id="IPR001633">
    <property type="entry name" value="EAL_dom"/>
</dbReference>
<dbReference type="SUPFAM" id="SSF55073">
    <property type="entry name" value="Nucleotide cyclase"/>
    <property type="match status" value="1"/>
</dbReference>
<evidence type="ECO:0000259" key="3">
    <source>
        <dbReference type="PROSITE" id="PS50887"/>
    </source>
</evidence>
<keyword evidence="5" id="KW-1185">Reference proteome</keyword>
<dbReference type="InterPro" id="IPR035919">
    <property type="entry name" value="EAL_sf"/>
</dbReference>
<dbReference type="PANTHER" id="PTHR44757">
    <property type="entry name" value="DIGUANYLATE CYCLASE DGCP"/>
    <property type="match status" value="1"/>
</dbReference>
<dbReference type="Gene3D" id="3.30.70.270">
    <property type="match status" value="1"/>
</dbReference>
<dbReference type="RefSeq" id="WP_270919518.1">
    <property type="nucleotide sequence ID" value="NZ_CP127247.1"/>
</dbReference>
<evidence type="ECO:0000256" key="1">
    <source>
        <dbReference type="SAM" id="Phobius"/>
    </source>
</evidence>
<keyword evidence="1" id="KW-0472">Membrane</keyword>
<keyword evidence="1" id="KW-0812">Transmembrane</keyword>
<evidence type="ECO:0000259" key="2">
    <source>
        <dbReference type="PROSITE" id="PS50883"/>
    </source>
</evidence>
<dbReference type="InterPro" id="IPR043128">
    <property type="entry name" value="Rev_trsase/Diguanyl_cyclase"/>
</dbReference>
<feature type="domain" description="EAL" evidence="2">
    <location>
        <begin position="460"/>
        <end position="706"/>
    </location>
</feature>
<reference evidence="4 5" key="1">
    <citation type="submission" date="2023-06" db="EMBL/GenBank/DDBJ databases">
        <title>Parasedimentitalea psychrophila sp. nov., a psychrophilic bacterium isolated from deep-sea sediment.</title>
        <authorList>
            <person name="Li A."/>
        </authorList>
    </citation>
    <scope>NUCLEOTIDE SEQUENCE [LARGE SCALE GENOMIC DNA]</scope>
    <source>
        <strain evidence="4 5">QS115</strain>
    </source>
</reference>